<evidence type="ECO:0000313" key="2">
    <source>
        <dbReference type="Proteomes" id="UP001519363"/>
    </source>
</evidence>
<organism evidence="1 2">
    <name type="scientific">Crossiella equi</name>
    <dbReference type="NCBI Taxonomy" id="130796"/>
    <lineage>
        <taxon>Bacteria</taxon>
        <taxon>Bacillati</taxon>
        <taxon>Actinomycetota</taxon>
        <taxon>Actinomycetes</taxon>
        <taxon>Pseudonocardiales</taxon>
        <taxon>Pseudonocardiaceae</taxon>
        <taxon>Crossiella</taxon>
    </lineage>
</organism>
<comment type="caution">
    <text evidence="1">The sequence shown here is derived from an EMBL/GenBank/DDBJ whole genome shotgun (WGS) entry which is preliminary data.</text>
</comment>
<sequence>MTTSANTFHEALNLAITRSGLSLENIQRRLAERRIAVSLASLSYWRRGRTRPERRTSLVAVAALEEILDLPHGALRSLLAGPARVPGEEWAMRASAFEQVLTGAERPGLSAESNNELAAVSIEADLVFGPHREKVRHTNRRLLMALSDGPVRYITRYAIDPGEELPVLGQVTGAAPGQRLRDVEHGISCAELVFDRPQPRGETQYLEWHWEFPHGIGDYRHSEVVVSTSCRTLCYRLFFHPEAIPARCYRTFRTSMDVPEERVAELRVGPRGSTHFLLTDVPSGWYGVTWEWD</sequence>
<gene>
    <name evidence="1" type="ORF">JOF53_002219</name>
</gene>
<reference evidence="1 2" key="1">
    <citation type="submission" date="2021-03" db="EMBL/GenBank/DDBJ databases">
        <title>Sequencing the genomes of 1000 actinobacteria strains.</title>
        <authorList>
            <person name="Klenk H.-P."/>
        </authorList>
    </citation>
    <scope>NUCLEOTIDE SEQUENCE [LARGE SCALE GENOMIC DNA]</scope>
    <source>
        <strain evidence="1 2">DSM 44580</strain>
    </source>
</reference>
<dbReference type="EMBL" id="JAGIOO010000001">
    <property type="protein sequence ID" value="MBP2473347.1"/>
    <property type="molecule type" value="Genomic_DNA"/>
</dbReference>
<keyword evidence="2" id="KW-1185">Reference proteome</keyword>
<accession>A0ABS5A9T2</accession>
<dbReference type="RefSeq" id="WP_086787091.1">
    <property type="nucleotide sequence ID" value="NZ_JAGIOO010000001.1"/>
</dbReference>
<name>A0ABS5A9T2_9PSEU</name>
<proteinExistence type="predicted"/>
<protein>
    <recommendedName>
        <fullName evidence="3">XRE family transcriptional regulator</fullName>
    </recommendedName>
</protein>
<evidence type="ECO:0008006" key="3">
    <source>
        <dbReference type="Google" id="ProtNLM"/>
    </source>
</evidence>
<evidence type="ECO:0000313" key="1">
    <source>
        <dbReference type="EMBL" id="MBP2473347.1"/>
    </source>
</evidence>
<dbReference type="Proteomes" id="UP001519363">
    <property type="component" value="Unassembled WGS sequence"/>
</dbReference>